<dbReference type="InterPro" id="IPR051089">
    <property type="entry name" value="prtT"/>
</dbReference>
<evidence type="ECO:0000256" key="3">
    <source>
        <dbReference type="ARBA" id="ARBA00023125"/>
    </source>
</evidence>
<keyword evidence="8" id="KW-1185">Reference proteome</keyword>
<dbReference type="PANTHER" id="PTHR31845">
    <property type="entry name" value="FINGER DOMAIN PROTEIN, PUTATIVE-RELATED"/>
    <property type="match status" value="1"/>
</dbReference>
<evidence type="ECO:0008006" key="9">
    <source>
        <dbReference type="Google" id="ProtNLM"/>
    </source>
</evidence>
<keyword evidence="3" id="KW-0238">DNA-binding</keyword>
<dbReference type="OrthoDB" id="4454541at2759"/>
<feature type="region of interest" description="Disordered" evidence="6">
    <location>
        <begin position="185"/>
        <end position="217"/>
    </location>
</feature>
<reference evidence="7 8" key="1">
    <citation type="submission" date="2015-03" db="EMBL/GenBank/DDBJ databases">
        <title>Genomics and transcriptomics of the oil-accumulating basidiomycete yeast T. oleaginosus allow insights into substrate utilization and the diverse evolutionary trajectories of mating systems in fungi.</title>
        <authorList>
            <consortium name="DOE Joint Genome Institute"/>
            <person name="Kourist R."/>
            <person name="Kracht O."/>
            <person name="Bracharz F."/>
            <person name="Lipzen A."/>
            <person name="Nolan M."/>
            <person name="Ohm R."/>
            <person name="Grigoriev I."/>
            <person name="Sun S."/>
            <person name="Heitman J."/>
            <person name="Bruck T."/>
            <person name="Nowrousian M."/>
        </authorList>
    </citation>
    <scope>NUCLEOTIDE SEQUENCE [LARGE SCALE GENOMIC DNA]</scope>
    <source>
        <strain evidence="7 8">IBC0246</strain>
    </source>
</reference>
<dbReference type="GO" id="GO:0000976">
    <property type="term" value="F:transcription cis-regulatory region binding"/>
    <property type="evidence" value="ECO:0007669"/>
    <property type="project" value="TreeGrafter"/>
</dbReference>
<evidence type="ECO:0000313" key="8">
    <source>
        <dbReference type="Proteomes" id="UP000053611"/>
    </source>
</evidence>
<sequence length="728" mass="81065">MRLECRFQMPPVPRAVIEDNEATKNRLAQLEGHVAGIFDKLDQMSTALVKMNERAERRTDGSSRPEQRSPPSPLTIETSIGRPSASPVDRRPPSIASSSYRQDYAPSVAPQKRPSPWSASDNVHNPYMDTRPSPQASLRSVTLASVPQARSITPALSDDDPLEVSLARERDPMLAAEGDHSLAYTANDRLAKRRRTADSPRSLQAAGTPAGNDPLRGAADPVTLGLISEEEGRRLFDSFLKSAYPFTPVLDPARDSWESMRERSPYCITVMLLIALKQREAAGAASDLSTKLADEVERITKLTLYAPVTLETLQAMAILISYSDNAWRICSHAMALAIDMRLYRCLPYLHKIRTEAQNPNLMLERQRSLVVGARIWLSLVRQAYEMSFNHALPILFPSDHGRRTSFKRDLLDHPLSNLYDSRLVISVEMCEVRESSFRPFDTVDNHEEMDALLREANAGMEELDAHWSSYYDRLGLPQDHFLRIELSNQRAYSVLYTNSPAWSGVQKPEDVRRLSKERQLWVAAALDAAAFLVSSVASRLDSSEFGNHNFHVGIIATARYLIRMCELLPDACNAQEVALSIDRLLVKLPYPFAGFAEGLRRTLARAREKGILPFSQMSSAAARRPVPSLQPALYQQPAPPPGLNPFPWHDPVQTVDLNQFMDAPASGTAAVSRPRADSIAWAEEFDLAAWFPATADTTEGIPLDFTALDVDMANFFPAAPQVWFDGSS</sequence>
<dbReference type="GeneID" id="28987767"/>
<protein>
    <recommendedName>
        <fullName evidence="9">Transcription factor domain-containing protein</fullName>
    </recommendedName>
</protein>
<organism evidence="7 8">
    <name type="scientific">Cutaneotrichosporon oleaginosum</name>
    <dbReference type="NCBI Taxonomy" id="879819"/>
    <lineage>
        <taxon>Eukaryota</taxon>
        <taxon>Fungi</taxon>
        <taxon>Dikarya</taxon>
        <taxon>Basidiomycota</taxon>
        <taxon>Agaricomycotina</taxon>
        <taxon>Tremellomycetes</taxon>
        <taxon>Trichosporonales</taxon>
        <taxon>Trichosporonaceae</taxon>
        <taxon>Cutaneotrichosporon</taxon>
    </lineage>
</organism>
<evidence type="ECO:0000256" key="5">
    <source>
        <dbReference type="ARBA" id="ARBA00023242"/>
    </source>
</evidence>
<dbReference type="CDD" id="cd12148">
    <property type="entry name" value="fungal_TF_MHR"/>
    <property type="match status" value="1"/>
</dbReference>
<gene>
    <name evidence="7" type="ORF">CC85DRAFT_42268</name>
</gene>
<accession>A0A0J0XRK9</accession>
<feature type="compositionally biased region" description="Polar residues" evidence="6">
    <location>
        <begin position="132"/>
        <end position="142"/>
    </location>
</feature>
<dbReference type="Proteomes" id="UP000053611">
    <property type="component" value="Unassembled WGS sequence"/>
</dbReference>
<dbReference type="GO" id="GO:0005634">
    <property type="term" value="C:nucleus"/>
    <property type="evidence" value="ECO:0007669"/>
    <property type="project" value="UniProtKB-SubCell"/>
</dbReference>
<dbReference type="PANTHER" id="PTHR31845:SF17">
    <property type="entry name" value="ZN(II)2CYS6 TRANSCRIPTION FACTOR (EUROFUNG)"/>
    <property type="match status" value="1"/>
</dbReference>
<evidence type="ECO:0000313" key="7">
    <source>
        <dbReference type="EMBL" id="KLT43702.1"/>
    </source>
</evidence>
<evidence type="ECO:0000256" key="2">
    <source>
        <dbReference type="ARBA" id="ARBA00023015"/>
    </source>
</evidence>
<dbReference type="GO" id="GO:0000981">
    <property type="term" value="F:DNA-binding transcription factor activity, RNA polymerase II-specific"/>
    <property type="evidence" value="ECO:0007669"/>
    <property type="project" value="TreeGrafter"/>
</dbReference>
<proteinExistence type="predicted"/>
<evidence type="ECO:0000256" key="6">
    <source>
        <dbReference type="SAM" id="MobiDB-lite"/>
    </source>
</evidence>
<keyword evidence="2" id="KW-0805">Transcription regulation</keyword>
<dbReference type="RefSeq" id="XP_018280193.1">
    <property type="nucleotide sequence ID" value="XM_018427164.1"/>
</dbReference>
<dbReference type="AlphaFoldDB" id="A0A0J0XRK9"/>
<dbReference type="EMBL" id="KQ087192">
    <property type="protein sequence ID" value="KLT43702.1"/>
    <property type="molecule type" value="Genomic_DNA"/>
</dbReference>
<feature type="compositionally biased region" description="Basic and acidic residues" evidence="6">
    <location>
        <begin position="53"/>
        <end position="67"/>
    </location>
</feature>
<name>A0A0J0XRK9_9TREE</name>
<comment type="subcellular location">
    <subcellularLocation>
        <location evidence="1">Nucleus</location>
    </subcellularLocation>
</comment>
<evidence type="ECO:0000256" key="4">
    <source>
        <dbReference type="ARBA" id="ARBA00023163"/>
    </source>
</evidence>
<evidence type="ECO:0000256" key="1">
    <source>
        <dbReference type="ARBA" id="ARBA00004123"/>
    </source>
</evidence>
<keyword evidence="5" id="KW-0539">Nucleus</keyword>
<keyword evidence="4" id="KW-0804">Transcription</keyword>
<feature type="region of interest" description="Disordered" evidence="6">
    <location>
        <begin position="53"/>
        <end position="142"/>
    </location>
</feature>